<keyword evidence="4" id="KW-0963">Cytoplasm</keyword>
<dbReference type="AlphaFoldDB" id="A0A9P8A4Z0"/>
<comment type="similarity">
    <text evidence="9">Belongs to the methyltransferase superfamily. METTL18 family.</text>
</comment>
<evidence type="ECO:0000256" key="2">
    <source>
        <dbReference type="ARBA" id="ARBA00004496"/>
    </source>
</evidence>
<evidence type="ECO:0000313" key="12">
    <source>
        <dbReference type="Proteomes" id="UP000717515"/>
    </source>
</evidence>
<accession>A0A9P8A4Z0</accession>
<protein>
    <recommendedName>
        <fullName evidence="3">protein-histidine N-methyltransferase</fullName>
        <ecNumber evidence="3">2.1.1.85</ecNumber>
    </recommendedName>
</protein>
<dbReference type="GO" id="GO:0018064">
    <property type="term" value="F:protein-L-histidine N-tele-methyltransferase activity"/>
    <property type="evidence" value="ECO:0007669"/>
    <property type="project" value="UniProtKB-EC"/>
</dbReference>
<proteinExistence type="inferred from homology"/>
<dbReference type="GO" id="GO:0032259">
    <property type="term" value="P:methylation"/>
    <property type="evidence" value="ECO:0007669"/>
    <property type="project" value="UniProtKB-KW"/>
</dbReference>
<name>A0A9P8A4Z0_MORAP</name>
<evidence type="ECO:0000256" key="4">
    <source>
        <dbReference type="ARBA" id="ARBA00022490"/>
    </source>
</evidence>
<dbReference type="EC" id="2.1.1.85" evidence="3"/>
<sequence length="420" mass="46347">MFKFNFSADDLEFDDPELAAQQQDEDQLEDLAKPLENLSVSPAEQILVPASQIDLQSKSCLHSLPSTLHFELAQIPVLTSGAGAGTAIATDTKTGKEKEVVTIYKRNLEDVKFQIAQEDEEFDAQENDTANDATATTITGPGGVEMLALAGTSDLVKGVYEGGLKTWECALDLVAYLAEQKESFDGKRVLELGCGSALPGIYVLTQSDSVKVDLQDYNDQVLKLVTLPNVLLNTHVRPDQQPVEEEEDEKEGEIETDQTDKAEGEGEDDDEDEEDEDEEPEADPADGDFQGVELDLPDSEEERLQLLSKVAKQSKFFMGDWSGLVELMAFKDDADKYDMILTSETIYAEESHPKLYATIKNSLKRGGKALVAAKTFYFGVGGDILSFRRLIEKDGVFNVKVVFSAQAFVRREILELTFKA</sequence>
<feature type="compositionally biased region" description="Acidic residues" evidence="10">
    <location>
        <begin position="265"/>
        <end position="286"/>
    </location>
</feature>
<organism evidence="11 12">
    <name type="scientific">Mortierella alpina</name>
    <name type="common">Oleaginous fungus</name>
    <name type="synonym">Mortierella renispora</name>
    <dbReference type="NCBI Taxonomy" id="64518"/>
    <lineage>
        <taxon>Eukaryota</taxon>
        <taxon>Fungi</taxon>
        <taxon>Fungi incertae sedis</taxon>
        <taxon>Mucoromycota</taxon>
        <taxon>Mortierellomycotina</taxon>
        <taxon>Mortierellomycetes</taxon>
        <taxon>Mortierellales</taxon>
        <taxon>Mortierellaceae</taxon>
        <taxon>Mortierella</taxon>
    </lineage>
</organism>
<dbReference type="PANTHER" id="PTHR14614:SF39">
    <property type="entry name" value="HISTIDINE PROTEIN METHYLTRANSFERASE 1 HOMOLOG"/>
    <property type="match status" value="1"/>
</dbReference>
<feature type="region of interest" description="Disordered" evidence="10">
    <location>
        <begin position="235"/>
        <end position="293"/>
    </location>
</feature>
<dbReference type="Pfam" id="PF10294">
    <property type="entry name" value="Methyltransf_16"/>
    <property type="match status" value="1"/>
</dbReference>
<reference evidence="11" key="1">
    <citation type="submission" date="2021-07" db="EMBL/GenBank/DDBJ databases">
        <title>Draft genome of Mortierella alpina, strain LL118, isolated from an aspen leaf litter sample.</title>
        <authorList>
            <person name="Yang S."/>
            <person name="Vinatzer B.A."/>
        </authorList>
    </citation>
    <scope>NUCLEOTIDE SEQUENCE</scope>
    <source>
        <strain evidence="11">LL118</strain>
    </source>
</reference>
<gene>
    <name evidence="11" type="ORF">KVV02_004428</name>
</gene>
<evidence type="ECO:0000256" key="7">
    <source>
        <dbReference type="ARBA" id="ARBA00022691"/>
    </source>
</evidence>
<comment type="caution">
    <text evidence="11">The sequence shown here is derived from an EMBL/GenBank/DDBJ whole genome shotgun (WGS) entry which is preliminary data.</text>
</comment>
<dbReference type="InterPro" id="IPR029063">
    <property type="entry name" value="SAM-dependent_MTases_sf"/>
</dbReference>
<feature type="compositionally biased region" description="Acidic residues" evidence="10">
    <location>
        <begin position="242"/>
        <end position="257"/>
    </location>
</feature>
<evidence type="ECO:0000256" key="3">
    <source>
        <dbReference type="ARBA" id="ARBA00012533"/>
    </source>
</evidence>
<evidence type="ECO:0000256" key="8">
    <source>
        <dbReference type="ARBA" id="ARBA00023242"/>
    </source>
</evidence>
<dbReference type="GO" id="GO:0005737">
    <property type="term" value="C:cytoplasm"/>
    <property type="evidence" value="ECO:0007669"/>
    <property type="project" value="UniProtKB-SubCell"/>
</dbReference>
<dbReference type="PANTHER" id="PTHR14614">
    <property type="entry name" value="HEPATOCELLULAR CARCINOMA-ASSOCIATED ANTIGEN"/>
    <property type="match status" value="1"/>
</dbReference>
<evidence type="ECO:0000256" key="1">
    <source>
        <dbReference type="ARBA" id="ARBA00004123"/>
    </source>
</evidence>
<dbReference type="SUPFAM" id="SSF53335">
    <property type="entry name" value="S-adenosyl-L-methionine-dependent methyltransferases"/>
    <property type="match status" value="1"/>
</dbReference>
<evidence type="ECO:0000313" key="11">
    <source>
        <dbReference type="EMBL" id="KAG9324408.1"/>
    </source>
</evidence>
<dbReference type="InterPro" id="IPR019410">
    <property type="entry name" value="Methyltransf_16"/>
</dbReference>
<evidence type="ECO:0000256" key="10">
    <source>
        <dbReference type="SAM" id="MobiDB-lite"/>
    </source>
</evidence>
<dbReference type="EMBL" id="JAIFTL010000067">
    <property type="protein sequence ID" value="KAG9324408.1"/>
    <property type="molecule type" value="Genomic_DNA"/>
</dbReference>
<keyword evidence="8" id="KW-0539">Nucleus</keyword>
<keyword evidence="5" id="KW-0489">Methyltransferase</keyword>
<dbReference type="Proteomes" id="UP000717515">
    <property type="component" value="Unassembled WGS sequence"/>
</dbReference>
<evidence type="ECO:0000256" key="9">
    <source>
        <dbReference type="ARBA" id="ARBA00038126"/>
    </source>
</evidence>
<comment type="subcellular location">
    <subcellularLocation>
        <location evidence="2">Cytoplasm</location>
    </subcellularLocation>
    <subcellularLocation>
        <location evidence="1">Nucleus</location>
    </subcellularLocation>
</comment>
<keyword evidence="6" id="KW-0808">Transferase</keyword>
<dbReference type="GO" id="GO:0005634">
    <property type="term" value="C:nucleus"/>
    <property type="evidence" value="ECO:0007669"/>
    <property type="project" value="UniProtKB-SubCell"/>
</dbReference>
<dbReference type="Gene3D" id="3.40.50.150">
    <property type="entry name" value="Vaccinia Virus protein VP39"/>
    <property type="match status" value="1"/>
</dbReference>
<keyword evidence="7" id="KW-0949">S-adenosyl-L-methionine</keyword>
<evidence type="ECO:0000256" key="5">
    <source>
        <dbReference type="ARBA" id="ARBA00022603"/>
    </source>
</evidence>
<evidence type="ECO:0000256" key="6">
    <source>
        <dbReference type="ARBA" id="ARBA00022679"/>
    </source>
</evidence>